<sequence length="327" mass="35424">MMTNSIIGMERVEADFSNDNGSIEINTFQSNEKVVFYVSSRSLEKQTVDLDFSQMIGAYDSVSGIQLGYDPASSNGQHWNGDTNIASEFVTIDGTRYYWNEHDVRAKITQLNETQLGGGTDLTVTFKPYEVIEITYELSQVNIVNGTNGNDVALVGTNGVDKIFGFAGADTLDGRDGDDELQGGLGNDKLYGRAGADTLFGGDGQDVLYGGNDNDQIFGETGNDKLIGGRGRDTVTGGAGADTFIFLQSEMVADERITDFEPGTDLIKLDVDGVNSRSDLKIYLVGGDVDGYKISFSKVGQSFSILLEDTSQYSWSEIANSDNFIFV</sequence>
<accession>A0A1V0RR83</accession>
<reference evidence="3 4" key="1">
    <citation type="submission" date="2017-03" db="EMBL/GenBank/DDBJ databases">
        <title>Genome Sequence of Roseovarius mucosus strain SMR3 Isolated from a culture of the Diatom Skeletonema marinoi.</title>
        <authorList>
            <person name="Topel M."/>
            <person name="Pinder M."/>
            <person name="Johansson O.N."/>
            <person name="Kourtchenko O."/>
            <person name="Godhe A."/>
            <person name="Clarke A.K."/>
        </authorList>
    </citation>
    <scope>NUCLEOTIDE SEQUENCE [LARGE SCALE GENOMIC DNA]</scope>
    <source>
        <strain evidence="3 4">SMR3</strain>
    </source>
</reference>
<keyword evidence="2" id="KW-0964">Secreted</keyword>
<proteinExistence type="predicted"/>
<dbReference type="GO" id="GO:0005509">
    <property type="term" value="F:calcium ion binding"/>
    <property type="evidence" value="ECO:0007669"/>
    <property type="project" value="InterPro"/>
</dbReference>
<gene>
    <name evidence="3" type="primary">hlyA</name>
    <name evidence="3" type="ORF">ROSMUCSMR3_02821</name>
</gene>
<evidence type="ECO:0000313" key="3">
    <source>
        <dbReference type="EMBL" id="ARE84288.1"/>
    </source>
</evidence>
<dbReference type="InterPro" id="IPR018511">
    <property type="entry name" value="Hemolysin-typ_Ca-bd_CS"/>
</dbReference>
<dbReference type="InterPro" id="IPR001343">
    <property type="entry name" value="Hemolysn_Ca-bd"/>
</dbReference>
<dbReference type="InterPro" id="IPR050557">
    <property type="entry name" value="RTX_toxin/Mannuronan_C5-epim"/>
</dbReference>
<dbReference type="GO" id="GO:0005576">
    <property type="term" value="C:extracellular region"/>
    <property type="evidence" value="ECO:0007669"/>
    <property type="project" value="UniProtKB-SubCell"/>
</dbReference>
<dbReference type="Gene3D" id="2.150.10.10">
    <property type="entry name" value="Serralysin-like metalloprotease, C-terminal"/>
    <property type="match status" value="2"/>
</dbReference>
<protein>
    <submittedName>
        <fullName evidence="3">Hemolysin, chromosomal</fullName>
    </submittedName>
</protein>
<dbReference type="PROSITE" id="PS00330">
    <property type="entry name" value="HEMOLYSIN_CALCIUM"/>
    <property type="match status" value="3"/>
</dbReference>
<evidence type="ECO:0000256" key="2">
    <source>
        <dbReference type="ARBA" id="ARBA00022525"/>
    </source>
</evidence>
<dbReference type="PRINTS" id="PR00313">
    <property type="entry name" value="CABNDNGRPT"/>
</dbReference>
<dbReference type="EMBL" id="CP020474">
    <property type="protein sequence ID" value="ARE84288.1"/>
    <property type="molecule type" value="Genomic_DNA"/>
</dbReference>
<dbReference type="SUPFAM" id="SSF51120">
    <property type="entry name" value="beta-Roll"/>
    <property type="match status" value="1"/>
</dbReference>
<dbReference type="AlphaFoldDB" id="A0A1V0RR83"/>
<dbReference type="Proteomes" id="UP000192273">
    <property type="component" value="Chromosome"/>
</dbReference>
<name>A0A1V0RR83_9RHOB</name>
<evidence type="ECO:0000313" key="4">
    <source>
        <dbReference type="Proteomes" id="UP000192273"/>
    </source>
</evidence>
<keyword evidence="4" id="KW-1185">Reference proteome</keyword>
<comment type="subcellular location">
    <subcellularLocation>
        <location evidence="1">Secreted</location>
    </subcellularLocation>
</comment>
<dbReference type="Pfam" id="PF00353">
    <property type="entry name" value="HemolysinCabind"/>
    <property type="match status" value="2"/>
</dbReference>
<evidence type="ECO:0000256" key="1">
    <source>
        <dbReference type="ARBA" id="ARBA00004613"/>
    </source>
</evidence>
<organism evidence="3 4">
    <name type="scientific">Roseovarius mucosus</name>
    <dbReference type="NCBI Taxonomy" id="215743"/>
    <lineage>
        <taxon>Bacteria</taxon>
        <taxon>Pseudomonadati</taxon>
        <taxon>Pseudomonadota</taxon>
        <taxon>Alphaproteobacteria</taxon>
        <taxon>Rhodobacterales</taxon>
        <taxon>Roseobacteraceae</taxon>
        <taxon>Roseovarius</taxon>
    </lineage>
</organism>
<dbReference type="KEGG" id="rmm:ROSMUCSMR3_02821"/>
<dbReference type="PANTHER" id="PTHR38340:SF1">
    <property type="entry name" value="S-LAYER PROTEIN"/>
    <property type="match status" value="1"/>
</dbReference>
<dbReference type="PANTHER" id="PTHR38340">
    <property type="entry name" value="S-LAYER PROTEIN"/>
    <property type="match status" value="1"/>
</dbReference>
<dbReference type="InterPro" id="IPR011049">
    <property type="entry name" value="Serralysin-like_metalloprot_C"/>
</dbReference>